<organism evidence="6 7">
    <name type="scientific">Biomphalaria pfeifferi</name>
    <name type="common">Bloodfluke planorb</name>
    <name type="synonym">Freshwater snail</name>
    <dbReference type="NCBI Taxonomy" id="112525"/>
    <lineage>
        <taxon>Eukaryota</taxon>
        <taxon>Metazoa</taxon>
        <taxon>Spiralia</taxon>
        <taxon>Lophotrochozoa</taxon>
        <taxon>Mollusca</taxon>
        <taxon>Gastropoda</taxon>
        <taxon>Heterobranchia</taxon>
        <taxon>Euthyneura</taxon>
        <taxon>Panpulmonata</taxon>
        <taxon>Hygrophila</taxon>
        <taxon>Lymnaeoidea</taxon>
        <taxon>Planorbidae</taxon>
        <taxon>Biomphalaria</taxon>
    </lineage>
</organism>
<dbReference type="PROSITE" id="PS00498">
    <property type="entry name" value="TYROSINASE_2"/>
    <property type="match status" value="1"/>
</dbReference>
<protein>
    <submittedName>
        <fullName evidence="6">Tyrosinase</fullName>
    </submittedName>
</protein>
<dbReference type="SUPFAM" id="SSF48056">
    <property type="entry name" value="Di-copper centre-containing domain"/>
    <property type="match status" value="1"/>
</dbReference>
<dbReference type="GO" id="GO:0016491">
    <property type="term" value="F:oxidoreductase activity"/>
    <property type="evidence" value="ECO:0007669"/>
    <property type="project" value="InterPro"/>
</dbReference>
<keyword evidence="7" id="KW-1185">Reference proteome</keyword>
<evidence type="ECO:0000256" key="3">
    <source>
        <dbReference type="SAM" id="SignalP"/>
    </source>
</evidence>
<dbReference type="PANTHER" id="PTHR11474:SF126">
    <property type="entry name" value="TYROSINASE-LIKE PROTEIN TYR-1-RELATED"/>
    <property type="match status" value="1"/>
</dbReference>
<dbReference type="AlphaFoldDB" id="A0AAD8ATJ4"/>
<dbReference type="EMBL" id="JASAOG010000249">
    <property type="protein sequence ID" value="KAK0042161.1"/>
    <property type="molecule type" value="Genomic_DNA"/>
</dbReference>
<dbReference type="InterPro" id="IPR002227">
    <property type="entry name" value="Tyrosinase_Cu-bd"/>
</dbReference>
<dbReference type="Gene3D" id="1.10.1280.10">
    <property type="entry name" value="Di-copper center containing domain from catechol oxidase"/>
    <property type="match status" value="1"/>
</dbReference>
<dbReference type="Proteomes" id="UP001233172">
    <property type="component" value="Unassembled WGS sequence"/>
</dbReference>
<dbReference type="InterPro" id="IPR008922">
    <property type="entry name" value="Di-copper_centre_dom_sf"/>
</dbReference>
<feature type="signal peptide" evidence="3">
    <location>
        <begin position="1"/>
        <end position="21"/>
    </location>
</feature>
<evidence type="ECO:0000256" key="1">
    <source>
        <dbReference type="ARBA" id="ARBA00022723"/>
    </source>
</evidence>
<reference evidence="6" key="2">
    <citation type="submission" date="2023-04" db="EMBL/GenBank/DDBJ databases">
        <authorList>
            <person name="Bu L."/>
            <person name="Lu L."/>
            <person name="Laidemitt M.R."/>
            <person name="Zhang S.M."/>
            <person name="Mutuku M."/>
            <person name="Mkoji G."/>
            <person name="Steinauer M."/>
            <person name="Loker E.S."/>
        </authorList>
    </citation>
    <scope>NUCLEOTIDE SEQUENCE</scope>
    <source>
        <strain evidence="6">KasaAsao</strain>
        <tissue evidence="6">Whole Snail</tissue>
    </source>
</reference>
<dbReference type="PANTHER" id="PTHR11474">
    <property type="entry name" value="TYROSINASE FAMILY MEMBER"/>
    <property type="match status" value="1"/>
</dbReference>
<dbReference type="InterPro" id="IPR050316">
    <property type="entry name" value="Tyrosinase/Hemocyanin"/>
</dbReference>
<sequence>MRTSVYLSLMITFSILDACSSKIWEMPVPEALQHCYNQLENASVSTYVGSVFCWFCEHTVMNLSSAVPSNDETTEYLNEICEKALESPYRRKRQASQCVRKEYRMLTEEERNRYHRAVNILKQDTLRYHRAVNILKQDTSVPPNKYEAIANIHTGTTNLVAHGGPGFLGWHRVYLLIYETALQEVDPTVCIPYWDSTRDNQLTNPLSSTIWSDSFLGTPQGVVTRGPFANWRFGNGQQLMRNAGGDGNLLSVRNVQDILSRNSYRDIMNTRVPRYNFEQNHGSVHIYIGGSMSRLTTAPQDPIFFMHHCYMDYLWEQFRSRLKGLEIDPSVYPDIATTKRHLSDAPTGFTNYTQEDAYSEELATTVMYESVPSCTTRSPACGNRFLVCHFASGRCIPSTTTQVRVKRFIKAGSFEDTKCASQPSFGVPIQNDFCCNQICDVKEWAILPVKIVNMRPPNLQRYSSYPVRRGMVDSHQDIYSPTAYNKTRIFISSLQGKPKTYERCNFDTPVAQVFVYSQGINYVGYYKESAIVDQRLPVSISIGYVAVKKPSPGGITQALIRAHDSCGRVCQLACKDASSSKYTQCSGAIAISEEKPLMFAYTFDDAVMNAFDYKNDKECPGFATDNFYLTIYCDYHNNFPYAETDHK</sequence>
<accession>A0AAD8ATJ4</accession>
<dbReference type="Pfam" id="PF00264">
    <property type="entry name" value="Tyrosinase"/>
    <property type="match status" value="1"/>
</dbReference>
<gene>
    <name evidence="6" type="ORF">Bpfe_028385</name>
</gene>
<evidence type="ECO:0000259" key="4">
    <source>
        <dbReference type="PROSITE" id="PS00497"/>
    </source>
</evidence>
<evidence type="ECO:0000256" key="2">
    <source>
        <dbReference type="ARBA" id="ARBA00023008"/>
    </source>
</evidence>
<dbReference type="PRINTS" id="PR00092">
    <property type="entry name" value="TYROSINASE"/>
</dbReference>
<keyword evidence="3" id="KW-0732">Signal</keyword>
<dbReference type="GO" id="GO:0046872">
    <property type="term" value="F:metal ion binding"/>
    <property type="evidence" value="ECO:0007669"/>
    <property type="project" value="UniProtKB-KW"/>
</dbReference>
<evidence type="ECO:0000259" key="5">
    <source>
        <dbReference type="PROSITE" id="PS00498"/>
    </source>
</evidence>
<reference evidence="6" key="1">
    <citation type="journal article" date="2023" name="PLoS Negl. Trop. Dis.">
        <title>A genome sequence for Biomphalaria pfeifferi, the major vector snail for the human-infecting parasite Schistosoma mansoni.</title>
        <authorList>
            <person name="Bu L."/>
            <person name="Lu L."/>
            <person name="Laidemitt M.R."/>
            <person name="Zhang S.M."/>
            <person name="Mutuku M."/>
            <person name="Mkoji G."/>
            <person name="Steinauer M."/>
            <person name="Loker E.S."/>
        </authorList>
    </citation>
    <scope>NUCLEOTIDE SEQUENCE</scope>
    <source>
        <strain evidence="6">KasaAsao</strain>
    </source>
</reference>
<feature type="chain" id="PRO_5042218817" evidence="3">
    <location>
        <begin position="22"/>
        <end position="647"/>
    </location>
</feature>
<keyword evidence="2" id="KW-0186">Copper</keyword>
<proteinExistence type="predicted"/>
<comment type="caution">
    <text evidence="6">The sequence shown here is derived from an EMBL/GenBank/DDBJ whole genome shotgun (WGS) entry which is preliminary data.</text>
</comment>
<evidence type="ECO:0000313" key="6">
    <source>
        <dbReference type="EMBL" id="KAK0042161.1"/>
    </source>
</evidence>
<evidence type="ECO:0000313" key="7">
    <source>
        <dbReference type="Proteomes" id="UP001233172"/>
    </source>
</evidence>
<name>A0AAD8ATJ4_BIOPF</name>
<dbReference type="PROSITE" id="PS00497">
    <property type="entry name" value="TYROSINASE_1"/>
    <property type="match status" value="1"/>
</dbReference>
<keyword evidence="1" id="KW-0479">Metal-binding</keyword>
<feature type="domain" description="Tyrosinase copper-binding" evidence="5">
    <location>
        <begin position="301"/>
        <end position="312"/>
    </location>
</feature>
<feature type="domain" description="Tyrosinase copper-binding" evidence="4">
    <location>
        <begin position="162"/>
        <end position="179"/>
    </location>
</feature>